<name>A0ABU2Y0J8_9FLAO</name>
<dbReference type="PROSITE" id="PS51257">
    <property type="entry name" value="PROKAR_LIPOPROTEIN"/>
    <property type="match status" value="1"/>
</dbReference>
<sequence length="190" mass="21298">MKKINAFLGLLLVVLTITSCSRENKTIIERNRVGLVCSQDLIGEIETIFANDSIVKNLSEGALGGGDTKYVQDNDEYLVYSKQGKHLMTIVPNEQHDSTSTIKYVQIVDPQFITEKGLSLSSPFKDINVNYMINKVETSLSSATLYIDELNATIALDKKEIGVNPFSTQEIKIEQIPDMAKIKYLTIWFD</sequence>
<reference evidence="1 2" key="1">
    <citation type="submission" date="2023-09" db="EMBL/GenBank/DDBJ databases">
        <authorList>
            <person name="Rey-Velasco X."/>
        </authorList>
    </citation>
    <scope>NUCLEOTIDE SEQUENCE [LARGE SCALE GENOMIC DNA]</scope>
    <source>
        <strain evidence="1 2">P050</strain>
    </source>
</reference>
<organism evidence="1 2">
    <name type="scientific">Urechidicola vernalis</name>
    <dbReference type="NCBI Taxonomy" id="3075600"/>
    <lineage>
        <taxon>Bacteria</taxon>
        <taxon>Pseudomonadati</taxon>
        <taxon>Bacteroidota</taxon>
        <taxon>Flavobacteriia</taxon>
        <taxon>Flavobacteriales</taxon>
        <taxon>Flavobacteriaceae</taxon>
        <taxon>Urechidicola</taxon>
    </lineage>
</organism>
<dbReference type="Proteomes" id="UP001252186">
    <property type="component" value="Unassembled WGS sequence"/>
</dbReference>
<dbReference type="RefSeq" id="WP_311591402.1">
    <property type="nucleotide sequence ID" value="NZ_JAVRHV010000001.1"/>
</dbReference>
<evidence type="ECO:0008006" key="3">
    <source>
        <dbReference type="Google" id="ProtNLM"/>
    </source>
</evidence>
<dbReference type="EMBL" id="JAVRHV010000001">
    <property type="protein sequence ID" value="MDT0551626.1"/>
    <property type="molecule type" value="Genomic_DNA"/>
</dbReference>
<comment type="caution">
    <text evidence="1">The sequence shown here is derived from an EMBL/GenBank/DDBJ whole genome shotgun (WGS) entry which is preliminary data.</text>
</comment>
<evidence type="ECO:0000313" key="1">
    <source>
        <dbReference type="EMBL" id="MDT0551626.1"/>
    </source>
</evidence>
<evidence type="ECO:0000313" key="2">
    <source>
        <dbReference type="Proteomes" id="UP001252186"/>
    </source>
</evidence>
<proteinExistence type="predicted"/>
<keyword evidence="2" id="KW-1185">Reference proteome</keyword>
<accession>A0ABU2Y0J8</accession>
<protein>
    <recommendedName>
        <fullName evidence="3">Lipoprotein</fullName>
    </recommendedName>
</protein>
<gene>
    <name evidence="1" type="ORF">RM519_00070</name>
</gene>